<dbReference type="Proteomes" id="UP000800039">
    <property type="component" value="Unassembled WGS sequence"/>
</dbReference>
<dbReference type="EMBL" id="ML976616">
    <property type="protein sequence ID" value="KAF1845733.1"/>
    <property type="molecule type" value="Genomic_DNA"/>
</dbReference>
<evidence type="ECO:0000313" key="1">
    <source>
        <dbReference type="EMBL" id="KAF1845733.1"/>
    </source>
</evidence>
<protein>
    <submittedName>
        <fullName evidence="1">Uncharacterized protein</fullName>
    </submittedName>
</protein>
<comment type="caution">
    <text evidence="1">The sequence shown here is derived from an EMBL/GenBank/DDBJ whole genome shotgun (WGS) entry which is preliminary data.</text>
</comment>
<name>A0A9P4GGL9_9PLEO</name>
<dbReference type="GeneID" id="63850657"/>
<dbReference type="PROSITE" id="PS51257">
    <property type="entry name" value="PROKAR_LIPOPROTEIN"/>
    <property type="match status" value="1"/>
</dbReference>
<accession>A0A9P4GGL9</accession>
<evidence type="ECO:0000313" key="2">
    <source>
        <dbReference type="Proteomes" id="UP000800039"/>
    </source>
</evidence>
<dbReference type="RefSeq" id="XP_040788296.1">
    <property type="nucleotide sequence ID" value="XM_040933406.1"/>
</dbReference>
<organism evidence="1 2">
    <name type="scientific">Cucurbitaria berberidis CBS 394.84</name>
    <dbReference type="NCBI Taxonomy" id="1168544"/>
    <lineage>
        <taxon>Eukaryota</taxon>
        <taxon>Fungi</taxon>
        <taxon>Dikarya</taxon>
        <taxon>Ascomycota</taxon>
        <taxon>Pezizomycotina</taxon>
        <taxon>Dothideomycetes</taxon>
        <taxon>Pleosporomycetidae</taxon>
        <taxon>Pleosporales</taxon>
        <taxon>Pleosporineae</taxon>
        <taxon>Cucurbitariaceae</taxon>
        <taxon>Cucurbitaria</taxon>
    </lineage>
</organism>
<gene>
    <name evidence="1" type="ORF">K460DRAFT_366582</name>
</gene>
<keyword evidence="2" id="KW-1185">Reference proteome</keyword>
<reference evidence="1" key="1">
    <citation type="submission" date="2020-01" db="EMBL/GenBank/DDBJ databases">
        <authorList>
            <consortium name="DOE Joint Genome Institute"/>
            <person name="Haridas S."/>
            <person name="Albert R."/>
            <person name="Binder M."/>
            <person name="Bloem J."/>
            <person name="Labutti K."/>
            <person name="Salamov A."/>
            <person name="Andreopoulos B."/>
            <person name="Baker S.E."/>
            <person name="Barry K."/>
            <person name="Bills G."/>
            <person name="Bluhm B.H."/>
            <person name="Cannon C."/>
            <person name="Castanera R."/>
            <person name="Culley D.E."/>
            <person name="Daum C."/>
            <person name="Ezra D."/>
            <person name="Gonzalez J.B."/>
            <person name="Henrissat B."/>
            <person name="Kuo A."/>
            <person name="Liang C."/>
            <person name="Lipzen A."/>
            <person name="Lutzoni F."/>
            <person name="Magnuson J."/>
            <person name="Mondo S."/>
            <person name="Nolan M."/>
            <person name="Ohm R."/>
            <person name="Pangilinan J."/>
            <person name="Park H.-J."/>
            <person name="Ramirez L."/>
            <person name="Alfaro M."/>
            <person name="Sun H."/>
            <person name="Tritt A."/>
            <person name="Yoshinaga Y."/>
            <person name="Zwiers L.-H."/>
            <person name="Turgeon B.G."/>
            <person name="Goodwin S.B."/>
            <person name="Spatafora J.W."/>
            <person name="Crous P.W."/>
            <person name="Grigoriev I.V."/>
        </authorList>
    </citation>
    <scope>NUCLEOTIDE SEQUENCE</scope>
    <source>
        <strain evidence="1">CBS 394.84</strain>
    </source>
</reference>
<proteinExistence type="predicted"/>
<sequence length="57" mass="5989">MAFVKIEKLPSNTSNLLSPVLLASCGVPYPALEGGGQWRRVSCKLNTIQASLSGGLD</sequence>
<dbReference type="AlphaFoldDB" id="A0A9P4GGL9"/>